<proteinExistence type="inferred from homology"/>
<dbReference type="OrthoDB" id="2139606at2759"/>
<dbReference type="PANTHER" id="PTHR11214">
    <property type="entry name" value="BETA-1,3-N-ACETYLGLUCOSAMINYLTRANSFERASE"/>
    <property type="match status" value="1"/>
</dbReference>
<dbReference type="InterPro" id="IPR002659">
    <property type="entry name" value="Glyco_trans_31"/>
</dbReference>
<evidence type="ECO:0000313" key="12">
    <source>
        <dbReference type="Proteomes" id="UP000193642"/>
    </source>
</evidence>
<feature type="transmembrane region" description="Helical" evidence="10">
    <location>
        <begin position="7"/>
        <end position="25"/>
    </location>
</feature>
<dbReference type="PANTHER" id="PTHR11214:SF351">
    <property type="entry name" value="BETA-1,3-GALACTOSYLTRANSFERASE PVG3"/>
    <property type="match status" value="1"/>
</dbReference>
<keyword evidence="8 10" id="KW-0333">Golgi apparatus</keyword>
<keyword evidence="7 10" id="KW-1133">Transmembrane helix</keyword>
<evidence type="ECO:0000256" key="5">
    <source>
        <dbReference type="ARBA" id="ARBA00022692"/>
    </source>
</evidence>
<evidence type="ECO:0000256" key="8">
    <source>
        <dbReference type="ARBA" id="ARBA00023034"/>
    </source>
</evidence>
<evidence type="ECO:0000256" key="2">
    <source>
        <dbReference type="ARBA" id="ARBA00008661"/>
    </source>
</evidence>
<keyword evidence="4" id="KW-0808">Transferase</keyword>
<dbReference type="EC" id="2.4.1.-" evidence="10"/>
<evidence type="ECO:0000256" key="6">
    <source>
        <dbReference type="ARBA" id="ARBA00022968"/>
    </source>
</evidence>
<comment type="caution">
    <text evidence="11">The sequence shown here is derived from an EMBL/GenBank/DDBJ whole genome shotgun (WGS) entry which is preliminary data.</text>
</comment>
<evidence type="ECO:0000256" key="1">
    <source>
        <dbReference type="ARBA" id="ARBA00004323"/>
    </source>
</evidence>
<reference evidence="11 12" key="1">
    <citation type="submission" date="2016-07" db="EMBL/GenBank/DDBJ databases">
        <title>Pervasive Adenine N6-methylation of Active Genes in Fungi.</title>
        <authorList>
            <consortium name="DOE Joint Genome Institute"/>
            <person name="Mondo S.J."/>
            <person name="Dannebaum R.O."/>
            <person name="Kuo R.C."/>
            <person name="Labutti K."/>
            <person name="Haridas S."/>
            <person name="Kuo A."/>
            <person name="Salamov A."/>
            <person name="Ahrendt S.R."/>
            <person name="Lipzen A."/>
            <person name="Sullivan W."/>
            <person name="Andreopoulos W.B."/>
            <person name="Clum A."/>
            <person name="Lindquist E."/>
            <person name="Daum C."/>
            <person name="Ramamoorthy G.K."/>
            <person name="Gryganskyi A."/>
            <person name="Culley D."/>
            <person name="Magnuson J.K."/>
            <person name="James T.Y."/>
            <person name="O'Malley M.A."/>
            <person name="Stajich J.E."/>
            <person name="Spatafora J.W."/>
            <person name="Visel A."/>
            <person name="Grigoriev I.V."/>
        </authorList>
    </citation>
    <scope>NUCLEOTIDE SEQUENCE [LARGE SCALE GENOMIC DNA]</scope>
    <source>
        <strain evidence="11 12">JEL800</strain>
    </source>
</reference>
<dbReference type="AlphaFoldDB" id="A0A1Y2ATV8"/>
<dbReference type="Pfam" id="PF01762">
    <property type="entry name" value="Galactosyl_T"/>
    <property type="match status" value="1"/>
</dbReference>
<accession>A0A1Y2ATV8</accession>
<name>A0A1Y2ATV8_9FUNG</name>
<comment type="subcellular location">
    <subcellularLocation>
        <location evidence="1 10">Golgi apparatus membrane</location>
        <topology evidence="1 10">Single-pass type II membrane protein</topology>
    </subcellularLocation>
</comment>
<keyword evidence="9 10" id="KW-0472">Membrane</keyword>
<evidence type="ECO:0000256" key="7">
    <source>
        <dbReference type="ARBA" id="ARBA00022989"/>
    </source>
</evidence>
<protein>
    <recommendedName>
        <fullName evidence="10">Hexosyltransferase</fullName>
        <ecNumber evidence="10">2.4.1.-</ecNumber>
    </recommendedName>
</protein>
<evidence type="ECO:0000313" key="11">
    <source>
        <dbReference type="EMBL" id="ORY25667.1"/>
    </source>
</evidence>
<organism evidence="11 12">
    <name type="scientific">Rhizoclosmatium globosum</name>
    <dbReference type="NCBI Taxonomy" id="329046"/>
    <lineage>
        <taxon>Eukaryota</taxon>
        <taxon>Fungi</taxon>
        <taxon>Fungi incertae sedis</taxon>
        <taxon>Chytridiomycota</taxon>
        <taxon>Chytridiomycota incertae sedis</taxon>
        <taxon>Chytridiomycetes</taxon>
        <taxon>Chytridiales</taxon>
        <taxon>Chytriomycetaceae</taxon>
        <taxon>Rhizoclosmatium</taxon>
    </lineage>
</organism>
<evidence type="ECO:0000256" key="4">
    <source>
        <dbReference type="ARBA" id="ARBA00022679"/>
    </source>
</evidence>
<dbReference type="GO" id="GO:0000139">
    <property type="term" value="C:Golgi membrane"/>
    <property type="evidence" value="ECO:0007669"/>
    <property type="project" value="UniProtKB-SubCell"/>
</dbReference>
<evidence type="ECO:0000256" key="9">
    <source>
        <dbReference type="ARBA" id="ARBA00023136"/>
    </source>
</evidence>
<dbReference type="Proteomes" id="UP000193642">
    <property type="component" value="Unassembled WGS sequence"/>
</dbReference>
<keyword evidence="5 10" id="KW-0812">Transmembrane</keyword>
<dbReference type="STRING" id="329046.A0A1Y2ATV8"/>
<dbReference type="EMBL" id="MCGO01000126">
    <property type="protein sequence ID" value="ORY25667.1"/>
    <property type="molecule type" value="Genomic_DNA"/>
</dbReference>
<sequence>MKNQSRIHLTIVLIVFVVVVLLHVIQTTPTKPIWLVATMSHYSPKAKRRRLMIRETYQRLTNPLSSIATTRFILGEPPTPSHLESLIQENNTYGDIIILPIPENPHTANTIKPITFLSSLLTTNTHLRHPFISKADDDSYIHLSLYYKTYIQPNINLKNVIIGRNCTDCQPYLYATGQLYTLSLDMSDTLASLFSKTPLQNHPEDALVGKLLEKHNLHPPHNYTFIRVENREAFDFDARHNETWKKNHAVRGGAINPHKLKRDVDFLGVAALFDEKGLWKIAWVKWIKSSGDGMYSSDDEDRA</sequence>
<gene>
    <name evidence="11" type="ORF">BCR33DRAFT_72205</name>
</gene>
<keyword evidence="6 10" id="KW-0735">Signal-anchor</keyword>
<comment type="similarity">
    <text evidence="2 10">Belongs to the glycosyltransferase 31 family.</text>
</comment>
<dbReference type="GO" id="GO:0016758">
    <property type="term" value="F:hexosyltransferase activity"/>
    <property type="evidence" value="ECO:0007669"/>
    <property type="project" value="InterPro"/>
</dbReference>
<keyword evidence="3 10" id="KW-0328">Glycosyltransferase</keyword>
<evidence type="ECO:0000256" key="10">
    <source>
        <dbReference type="RuleBase" id="RU363063"/>
    </source>
</evidence>
<keyword evidence="12" id="KW-1185">Reference proteome</keyword>
<evidence type="ECO:0000256" key="3">
    <source>
        <dbReference type="ARBA" id="ARBA00022676"/>
    </source>
</evidence>